<protein>
    <submittedName>
        <fullName evidence="1">Uncharacterized protein</fullName>
    </submittedName>
</protein>
<name>A0A6N0HQP7_9GAMM</name>
<dbReference type="Proteomes" id="UP000509429">
    <property type="component" value="Chromosome"/>
</dbReference>
<dbReference type="RefSeq" id="WP_174606120.1">
    <property type="nucleotide sequence ID" value="NZ_CP054490.1"/>
</dbReference>
<dbReference type="EMBL" id="CP054490">
    <property type="protein sequence ID" value="QKQ24684.1"/>
    <property type="molecule type" value="Genomic_DNA"/>
</dbReference>
<evidence type="ECO:0000313" key="2">
    <source>
        <dbReference type="Proteomes" id="UP000509429"/>
    </source>
</evidence>
<gene>
    <name evidence="1" type="ORF">HUE58_06235</name>
</gene>
<dbReference type="KEGG" id="reo:HUE58_06235"/>
<organism evidence="1 2">
    <name type="scientific">Candidatus Ruthia endofausta</name>
    <dbReference type="NCBI Taxonomy" id="2738852"/>
    <lineage>
        <taxon>Bacteria</taxon>
        <taxon>Pseudomonadati</taxon>
        <taxon>Pseudomonadota</taxon>
        <taxon>Gammaproteobacteria</taxon>
        <taxon>Candidatus Pseudothioglobaceae</taxon>
        <taxon>Candidatus Ruthturnera</taxon>
    </lineage>
</organism>
<accession>A0A6N0HQP7</accession>
<dbReference type="AlphaFoldDB" id="A0A6N0HQP7"/>
<proteinExistence type="predicted"/>
<keyword evidence="2" id="KW-1185">Reference proteome</keyword>
<evidence type="ECO:0000313" key="1">
    <source>
        <dbReference type="EMBL" id="QKQ24684.1"/>
    </source>
</evidence>
<sequence length="47" mass="5659">MRLLRNKLVHEYADDTMQLLEHLLLAKEFSFELNQSFTNLKHILEKS</sequence>
<reference evidence="1 2" key="1">
    <citation type="submission" date="2020-05" db="EMBL/GenBank/DDBJ databases">
        <title>Horizontal transmission and recombination maintain forever young bacterial symbiont genomes.</title>
        <authorList>
            <person name="Russell S.L."/>
            <person name="Pepper-Tunick E."/>
            <person name="Svedberg J."/>
            <person name="Byrne A."/>
            <person name="Ruelas Castillo J."/>
            <person name="Vollmers C."/>
            <person name="Beinart R.A."/>
            <person name="Corbett-Detig R."/>
        </authorList>
    </citation>
    <scope>NUCLEOTIDE SEQUENCE [LARGE SCALE GENOMIC DNA]</scope>
    <source>
        <strain evidence="1">JDF_Ridge</strain>
    </source>
</reference>